<keyword evidence="3" id="KW-0532">Neurotransmitter transport</keyword>
<dbReference type="PROSITE" id="PS50192">
    <property type="entry name" value="T_SNARE"/>
    <property type="match status" value="1"/>
</dbReference>
<keyword evidence="5" id="KW-0175">Coiled coil</keyword>
<evidence type="ECO:0000256" key="3">
    <source>
        <dbReference type="ARBA" id="ARBA00022775"/>
    </source>
</evidence>
<evidence type="ECO:0000259" key="8">
    <source>
        <dbReference type="PROSITE" id="PS50192"/>
    </source>
</evidence>
<evidence type="ECO:0000256" key="1">
    <source>
        <dbReference type="ARBA" id="ARBA00004211"/>
    </source>
</evidence>
<dbReference type="PROSITE" id="PS00914">
    <property type="entry name" value="SYNTAXIN"/>
    <property type="match status" value="1"/>
</dbReference>
<keyword evidence="7" id="KW-0472">Membrane</keyword>
<evidence type="ECO:0000256" key="7">
    <source>
        <dbReference type="SAM" id="Phobius"/>
    </source>
</evidence>
<evidence type="ECO:0000256" key="6">
    <source>
        <dbReference type="SAM" id="MobiDB-lite"/>
    </source>
</evidence>
<dbReference type="GO" id="GO:0031201">
    <property type="term" value="C:SNARE complex"/>
    <property type="evidence" value="ECO:0007669"/>
    <property type="project" value="TreeGrafter"/>
</dbReference>
<evidence type="ECO:0000256" key="5">
    <source>
        <dbReference type="SAM" id="Coils"/>
    </source>
</evidence>
<sequence length="269" mass="30955">MDSNLRGYSSYQNDSEKRDFNRTAQSVGSNIQKISQNVLSMNKMVNLLGTSQDNPELRQKLYQIKHYTNLLAKDTSSMLLQLSQVQIPQSPPEHREYKMQRERLAEDLTAALNAFQQIQRTAYQKEKEEVQKSRVARGLPPPPTKHRENQLIELTPSSQTQLQIEQEERELQIIEEQEASIRQLENDIQEVSEIFKDLGKLIHNQGEIVDSIEANIEGTKVYVSTGATHLREANRYSSTLRKYKCLICVVIPAVILTCTILILTWKRSD</sequence>
<dbReference type="SMART" id="SM00397">
    <property type="entry name" value="t_SNARE"/>
    <property type="match status" value="1"/>
</dbReference>
<organism evidence="9">
    <name type="scientific">Panstrongylus megistus</name>
    <dbReference type="NCBI Taxonomy" id="65343"/>
    <lineage>
        <taxon>Eukaryota</taxon>
        <taxon>Metazoa</taxon>
        <taxon>Ecdysozoa</taxon>
        <taxon>Arthropoda</taxon>
        <taxon>Hexapoda</taxon>
        <taxon>Insecta</taxon>
        <taxon>Pterygota</taxon>
        <taxon>Neoptera</taxon>
        <taxon>Paraneoptera</taxon>
        <taxon>Hemiptera</taxon>
        <taxon>Heteroptera</taxon>
        <taxon>Panheteroptera</taxon>
        <taxon>Cimicomorpha</taxon>
        <taxon>Reduviidae</taxon>
        <taxon>Triatominae</taxon>
        <taxon>Panstrongylus</taxon>
    </lineage>
</organism>
<dbReference type="GO" id="GO:0006886">
    <property type="term" value="P:intracellular protein transport"/>
    <property type="evidence" value="ECO:0007669"/>
    <property type="project" value="InterPro"/>
</dbReference>
<dbReference type="Pfam" id="PF05739">
    <property type="entry name" value="SNARE"/>
    <property type="match status" value="1"/>
</dbReference>
<dbReference type="GO" id="GO:0048278">
    <property type="term" value="P:vesicle docking"/>
    <property type="evidence" value="ECO:0007669"/>
    <property type="project" value="TreeGrafter"/>
</dbReference>
<dbReference type="InterPro" id="IPR010989">
    <property type="entry name" value="SNARE"/>
</dbReference>
<dbReference type="Gene3D" id="1.20.58.70">
    <property type="match status" value="1"/>
</dbReference>
<proteinExistence type="evidence at transcript level"/>
<name>A0A069DRR4_9HEMI</name>
<dbReference type="AlphaFoldDB" id="A0A069DRR4"/>
<feature type="transmembrane region" description="Helical" evidence="7">
    <location>
        <begin position="245"/>
        <end position="265"/>
    </location>
</feature>
<feature type="region of interest" description="Disordered" evidence="6">
    <location>
        <begin position="1"/>
        <end position="26"/>
    </location>
</feature>
<dbReference type="PANTHER" id="PTHR19957:SF411">
    <property type="entry name" value="LD23667P"/>
    <property type="match status" value="1"/>
</dbReference>
<dbReference type="GO" id="GO:0006906">
    <property type="term" value="P:vesicle fusion"/>
    <property type="evidence" value="ECO:0007669"/>
    <property type="project" value="TreeGrafter"/>
</dbReference>
<protein>
    <submittedName>
        <fullName evidence="9">Putative snare protein pep12/vam3/syntaxin 7/syntaxin 17</fullName>
    </submittedName>
</protein>
<reference evidence="9" key="1">
    <citation type="journal article" date="2015" name="J. Med. Entomol.">
        <title>A Deep Insight Into the Sialotranscriptome of the Chagas Disease Vector, Panstrongylus megistus (Hemiptera: Heteroptera).</title>
        <authorList>
            <person name="Ribeiro J.M."/>
            <person name="Schwarz A."/>
            <person name="Francischetti I.M."/>
        </authorList>
    </citation>
    <scope>NUCLEOTIDE SEQUENCE</scope>
    <source>
        <tissue evidence="9">Salivary glands</tissue>
    </source>
</reference>
<dbReference type="EMBL" id="GBGD01002533">
    <property type="protein sequence ID" value="JAC86356.1"/>
    <property type="molecule type" value="mRNA"/>
</dbReference>
<dbReference type="PANTHER" id="PTHR19957">
    <property type="entry name" value="SYNTAXIN"/>
    <property type="match status" value="1"/>
</dbReference>
<feature type="coiled-coil region" evidence="5">
    <location>
        <begin position="157"/>
        <end position="201"/>
    </location>
</feature>
<dbReference type="Gene3D" id="1.20.5.110">
    <property type="match status" value="1"/>
</dbReference>
<dbReference type="InterPro" id="IPR000727">
    <property type="entry name" value="T_SNARE_dom"/>
</dbReference>
<dbReference type="GO" id="GO:0000149">
    <property type="term" value="F:SNARE binding"/>
    <property type="evidence" value="ECO:0007669"/>
    <property type="project" value="TreeGrafter"/>
</dbReference>
<feature type="domain" description="T-SNARE coiled-coil homology" evidence="8">
    <location>
        <begin position="171"/>
        <end position="233"/>
    </location>
</feature>
<dbReference type="FunFam" id="1.20.58.70:FF:000006">
    <property type="entry name" value="Syntaxin 7"/>
    <property type="match status" value="1"/>
</dbReference>
<evidence type="ECO:0000256" key="4">
    <source>
        <dbReference type="RuleBase" id="RU003858"/>
    </source>
</evidence>
<evidence type="ECO:0000256" key="2">
    <source>
        <dbReference type="ARBA" id="ARBA00009063"/>
    </source>
</evidence>
<keyword evidence="7" id="KW-0812">Transmembrane</keyword>
<keyword evidence="7" id="KW-1133">Transmembrane helix</keyword>
<dbReference type="GO" id="GO:0005484">
    <property type="term" value="F:SNAP receptor activity"/>
    <property type="evidence" value="ECO:0007669"/>
    <property type="project" value="InterPro"/>
</dbReference>
<dbReference type="InterPro" id="IPR006012">
    <property type="entry name" value="Syntaxin/epimorphin_CS"/>
</dbReference>
<dbReference type="GO" id="GO:0008021">
    <property type="term" value="C:synaptic vesicle"/>
    <property type="evidence" value="ECO:0007669"/>
    <property type="project" value="TreeGrafter"/>
</dbReference>
<evidence type="ECO:0000313" key="9">
    <source>
        <dbReference type="EMBL" id="JAC86356.1"/>
    </source>
</evidence>
<comment type="subcellular location">
    <subcellularLocation>
        <location evidence="1">Membrane</location>
        <topology evidence="1">Single-pass type IV membrane protein</topology>
    </subcellularLocation>
</comment>
<keyword evidence="3" id="KW-0813">Transport</keyword>
<accession>A0A069DRR4</accession>
<dbReference type="GO" id="GO:0006836">
    <property type="term" value="P:neurotransmitter transport"/>
    <property type="evidence" value="ECO:0007669"/>
    <property type="project" value="UniProtKB-KW"/>
</dbReference>
<dbReference type="Pfam" id="PF14523">
    <property type="entry name" value="Syntaxin_2"/>
    <property type="match status" value="1"/>
</dbReference>
<feature type="compositionally biased region" description="Polar residues" evidence="6">
    <location>
        <begin position="1"/>
        <end position="13"/>
    </location>
</feature>
<dbReference type="InterPro" id="IPR045242">
    <property type="entry name" value="Syntaxin"/>
</dbReference>
<dbReference type="InterPro" id="IPR006011">
    <property type="entry name" value="Syntaxin_N"/>
</dbReference>
<comment type="similarity">
    <text evidence="2 4">Belongs to the syntaxin family.</text>
</comment>
<dbReference type="SUPFAM" id="SSF47661">
    <property type="entry name" value="t-snare proteins"/>
    <property type="match status" value="1"/>
</dbReference>
<dbReference type="SMART" id="SM00503">
    <property type="entry name" value="SynN"/>
    <property type="match status" value="1"/>
</dbReference>